<dbReference type="InterPro" id="IPR029058">
    <property type="entry name" value="AB_hydrolase_fold"/>
</dbReference>
<dbReference type="PANTHER" id="PTHR12265:SF14">
    <property type="entry name" value="INDOLE-DITERPENE BIOSYNTHESIS PROTEIN PAXU"/>
    <property type="match status" value="1"/>
</dbReference>
<dbReference type="AlphaFoldDB" id="A0AA38VZC2"/>
<name>A0AA38VZC2_9PEZI</name>
<dbReference type="Proteomes" id="UP001174691">
    <property type="component" value="Unassembled WGS sequence"/>
</dbReference>
<proteinExistence type="predicted"/>
<evidence type="ECO:0000313" key="2">
    <source>
        <dbReference type="Proteomes" id="UP001174691"/>
    </source>
</evidence>
<gene>
    <name evidence="1" type="ORF">NKR19_g3026</name>
</gene>
<dbReference type="InterPro" id="IPR008547">
    <property type="entry name" value="DUF829_TMEM53"/>
</dbReference>
<sequence>MATEKPIAPHPAFADYEAINSQIYVRPSDSPSSIPASSPTIIVLYCWGDSNPKHVAKYAAGYRALYPLARMVVVFGPILRAITQTLPQRAATMAPAIDAIFGGTGDDPAAHARERVMVIAMSNTGGINAASTLHAYKERFGKPMPYHLMVCDSCPGSHSFRRNFAPWSRAMALGTAGFFPWPFVVTQGLAMVFLAAVHGLGWVTGNQSAAEFSVNGVNDESLSVKSAGKLYLYSKEDDIISWVDIEEQAADARSKGYDVACEVFEGSPHVGHMRLHPEQYWGVIERRWRELNGVGESA</sequence>
<evidence type="ECO:0000313" key="1">
    <source>
        <dbReference type="EMBL" id="KAJ9160714.1"/>
    </source>
</evidence>
<organism evidence="1 2">
    <name type="scientific">Coniochaeta hoffmannii</name>
    <dbReference type="NCBI Taxonomy" id="91930"/>
    <lineage>
        <taxon>Eukaryota</taxon>
        <taxon>Fungi</taxon>
        <taxon>Dikarya</taxon>
        <taxon>Ascomycota</taxon>
        <taxon>Pezizomycotina</taxon>
        <taxon>Sordariomycetes</taxon>
        <taxon>Sordariomycetidae</taxon>
        <taxon>Coniochaetales</taxon>
        <taxon>Coniochaetaceae</taxon>
        <taxon>Coniochaeta</taxon>
    </lineage>
</organism>
<comment type="caution">
    <text evidence="1">The sequence shown here is derived from an EMBL/GenBank/DDBJ whole genome shotgun (WGS) entry which is preliminary data.</text>
</comment>
<dbReference type="Pfam" id="PF05705">
    <property type="entry name" value="DUF829"/>
    <property type="match status" value="1"/>
</dbReference>
<accession>A0AA38VZC2</accession>
<keyword evidence="2" id="KW-1185">Reference proteome</keyword>
<dbReference type="PANTHER" id="PTHR12265">
    <property type="entry name" value="TRANSMEMBRANE PROTEIN 53"/>
    <property type="match status" value="1"/>
</dbReference>
<protein>
    <submittedName>
        <fullName evidence="1">DUF829-domain-containing protein</fullName>
    </submittedName>
</protein>
<reference evidence="1" key="1">
    <citation type="submission" date="2022-07" db="EMBL/GenBank/DDBJ databases">
        <title>Fungi with potential for degradation of polypropylene.</title>
        <authorList>
            <person name="Gostincar C."/>
        </authorList>
    </citation>
    <scope>NUCLEOTIDE SEQUENCE</scope>
    <source>
        <strain evidence="1">EXF-13287</strain>
    </source>
</reference>
<dbReference type="EMBL" id="JANBVN010000032">
    <property type="protein sequence ID" value="KAJ9160714.1"/>
    <property type="molecule type" value="Genomic_DNA"/>
</dbReference>
<dbReference type="SUPFAM" id="SSF53474">
    <property type="entry name" value="alpha/beta-Hydrolases"/>
    <property type="match status" value="1"/>
</dbReference>